<feature type="transmembrane region" description="Helical" evidence="12">
    <location>
        <begin position="12"/>
        <end position="31"/>
    </location>
</feature>
<gene>
    <name evidence="13" type="ORF">A4S15_07210</name>
</gene>
<keyword evidence="5 12" id="KW-0813">Transport</keyword>
<organism evidence="13 14">
    <name type="scientific">Candidatus Raskinella chloraquaticus</name>
    <dbReference type="NCBI Taxonomy" id="1951219"/>
    <lineage>
        <taxon>Bacteria</taxon>
        <taxon>Pseudomonadati</taxon>
        <taxon>Pseudomonadota</taxon>
        <taxon>Alphaproteobacteria</taxon>
        <taxon>Hyphomicrobiales</taxon>
        <taxon>Phreatobacteraceae</taxon>
        <taxon>Candidatus Raskinella</taxon>
    </lineage>
</organism>
<evidence type="ECO:0000256" key="8">
    <source>
        <dbReference type="ARBA" id="ARBA00022692"/>
    </source>
</evidence>
<evidence type="ECO:0000256" key="4">
    <source>
        <dbReference type="ARBA" id="ARBA00016461"/>
    </source>
</evidence>
<comment type="caution">
    <text evidence="13">The sequence shown here is derived from an EMBL/GenBank/DDBJ whole genome shotgun (WGS) entry which is preliminary data.</text>
</comment>
<evidence type="ECO:0000256" key="1">
    <source>
        <dbReference type="ARBA" id="ARBA00002442"/>
    </source>
</evidence>
<keyword evidence="10 12" id="KW-1133">Transmembrane helix</keyword>
<name>A0A1W9HZG4_9HYPH</name>
<evidence type="ECO:0000256" key="10">
    <source>
        <dbReference type="ARBA" id="ARBA00022989"/>
    </source>
</evidence>
<dbReference type="EMBL" id="LWDL01000012">
    <property type="protein sequence ID" value="OQW52611.1"/>
    <property type="molecule type" value="Genomic_DNA"/>
</dbReference>
<evidence type="ECO:0000256" key="6">
    <source>
        <dbReference type="ARBA" id="ARBA00022475"/>
    </source>
</evidence>
<dbReference type="Pfam" id="PF04995">
    <property type="entry name" value="CcmD"/>
    <property type="match status" value="1"/>
</dbReference>
<evidence type="ECO:0000256" key="3">
    <source>
        <dbReference type="ARBA" id="ARBA00008741"/>
    </source>
</evidence>
<evidence type="ECO:0000313" key="14">
    <source>
        <dbReference type="Proteomes" id="UP000192872"/>
    </source>
</evidence>
<keyword evidence="7 12" id="KW-0997">Cell inner membrane</keyword>
<evidence type="ECO:0000256" key="9">
    <source>
        <dbReference type="ARBA" id="ARBA00022748"/>
    </source>
</evidence>
<evidence type="ECO:0000256" key="11">
    <source>
        <dbReference type="ARBA" id="ARBA00023136"/>
    </source>
</evidence>
<keyword evidence="8 12" id="KW-0812">Transmembrane</keyword>
<dbReference type="InterPro" id="IPR007078">
    <property type="entry name" value="Haem_export_protD_CcmD"/>
</dbReference>
<dbReference type="STRING" id="1827387.A4S15_07210"/>
<evidence type="ECO:0000256" key="7">
    <source>
        <dbReference type="ARBA" id="ARBA00022519"/>
    </source>
</evidence>
<dbReference type="GO" id="GO:0005886">
    <property type="term" value="C:plasma membrane"/>
    <property type="evidence" value="ECO:0007669"/>
    <property type="project" value="UniProtKB-SubCell"/>
</dbReference>
<dbReference type="RefSeq" id="WP_376801816.1">
    <property type="nucleotide sequence ID" value="NZ_DBNB01000020.1"/>
</dbReference>
<accession>A0A1W9HZG4</accession>
<dbReference type="NCBIfam" id="TIGR03141">
    <property type="entry name" value="cytochro_ccmD"/>
    <property type="match status" value="1"/>
</dbReference>
<comment type="function">
    <text evidence="1 12">Required for the export of heme to the periplasm for the biogenesis of c-type cytochromes.</text>
</comment>
<keyword evidence="11 12" id="KW-0472">Membrane</keyword>
<evidence type="ECO:0000313" key="13">
    <source>
        <dbReference type="EMBL" id="OQW52611.1"/>
    </source>
</evidence>
<evidence type="ECO:0000256" key="12">
    <source>
        <dbReference type="RuleBase" id="RU363101"/>
    </source>
</evidence>
<comment type="similarity">
    <text evidence="3 12">Belongs to the CcmD/CycX/HelD family.</text>
</comment>
<evidence type="ECO:0000256" key="5">
    <source>
        <dbReference type="ARBA" id="ARBA00022448"/>
    </source>
</evidence>
<comment type="subcellular location">
    <subcellularLocation>
        <location evidence="2 12">Cell inner membrane</location>
        <topology evidence="2 12">Single-pass membrane protein</topology>
    </subcellularLocation>
</comment>
<dbReference type="Proteomes" id="UP000192872">
    <property type="component" value="Unassembled WGS sequence"/>
</dbReference>
<evidence type="ECO:0000256" key="2">
    <source>
        <dbReference type="ARBA" id="ARBA00004377"/>
    </source>
</evidence>
<protein>
    <recommendedName>
        <fullName evidence="4 12">Heme exporter protein D</fullName>
    </recommendedName>
</protein>
<sequence length="59" mass="6506">MIVLGPHGSFIIAAYAFAVLALIGLFVWILLDLRRQTRLVVRLEAARTMHTDDSASPTP</sequence>
<keyword evidence="6 12" id="KW-1003">Cell membrane</keyword>
<keyword evidence="9 12" id="KW-0201">Cytochrome c-type biogenesis</keyword>
<dbReference type="GO" id="GO:0017004">
    <property type="term" value="P:cytochrome complex assembly"/>
    <property type="evidence" value="ECO:0007669"/>
    <property type="project" value="UniProtKB-KW"/>
</dbReference>
<dbReference type="GO" id="GO:0015886">
    <property type="term" value="P:heme transport"/>
    <property type="evidence" value="ECO:0007669"/>
    <property type="project" value="InterPro"/>
</dbReference>
<proteinExistence type="inferred from homology"/>
<dbReference type="AlphaFoldDB" id="A0A1W9HZG4"/>
<reference evidence="13 14" key="1">
    <citation type="journal article" date="2017" name="Water Res.">
        <title>Comammox in drinking water systems.</title>
        <authorList>
            <person name="Wang Y."/>
            <person name="Ma L."/>
            <person name="Mao Y."/>
            <person name="Jiang X."/>
            <person name="Xia Y."/>
            <person name="Yu K."/>
            <person name="Li B."/>
            <person name="Zhang T."/>
        </authorList>
    </citation>
    <scope>NUCLEOTIDE SEQUENCE [LARGE SCALE GENOMIC DNA]</scope>
    <source>
        <strain evidence="13">SG_bin8</strain>
    </source>
</reference>